<proteinExistence type="predicted"/>
<evidence type="ECO:0000256" key="1">
    <source>
        <dbReference type="SAM" id="Phobius"/>
    </source>
</evidence>
<keyword evidence="1" id="KW-0472">Membrane</keyword>
<evidence type="ECO:0000313" key="3">
    <source>
        <dbReference type="Proteomes" id="UP000324705"/>
    </source>
</evidence>
<keyword evidence="1" id="KW-1133">Transmembrane helix</keyword>
<name>A0A9R0RQX5_TRITD</name>
<dbReference type="Proteomes" id="UP000324705">
    <property type="component" value="Chromosome 3A"/>
</dbReference>
<keyword evidence="1" id="KW-0812">Transmembrane</keyword>
<protein>
    <recommendedName>
        <fullName evidence="4">Late embryogenesis abundant protein LEA-2 subgroup domain-containing protein</fullName>
    </recommendedName>
</protein>
<sequence length="200" mass="21696">MGQVSDDLEAGVAAKPYRRSEEPSFVTLLVSALVSVLLMVALSTVMDRRSPAVVSVHLTGYDGIDPGAAGRVVSPAFNITLRLNDTCVDRAGVAVMYSGIALGWPRVDPRDCAKRWWAKDVEVAARGAGVGLSQSLRDHMGSDWRSGAVELDVDVTTYKEDPLSTDTEFPQHMIVKKVRIFNEKEELATADASSQMLWSA</sequence>
<accession>A0A9R0RQX5</accession>
<dbReference type="OMA" id="CAKRWWA"/>
<dbReference type="PANTHER" id="PTHR33994:SF27">
    <property type="entry name" value="OS01G0771700 PROTEIN"/>
    <property type="match status" value="1"/>
</dbReference>
<dbReference type="Gramene" id="TRITD3Av1G196580.1">
    <property type="protein sequence ID" value="TRITD3Av1G196580.1"/>
    <property type="gene ID" value="TRITD3Av1G196580"/>
</dbReference>
<reference evidence="2 3" key="1">
    <citation type="submission" date="2017-09" db="EMBL/GenBank/DDBJ databases">
        <authorList>
            <consortium name="International Durum Wheat Genome Sequencing Consortium (IDWGSC)"/>
            <person name="Milanesi L."/>
        </authorList>
    </citation>
    <scope>NUCLEOTIDE SEQUENCE [LARGE SCALE GENOMIC DNA]</scope>
    <source>
        <strain evidence="3">cv. Svevo</strain>
    </source>
</reference>
<keyword evidence="3" id="KW-1185">Reference proteome</keyword>
<dbReference type="AlphaFoldDB" id="A0A9R0RQX5"/>
<feature type="transmembrane region" description="Helical" evidence="1">
    <location>
        <begin position="25"/>
        <end position="45"/>
    </location>
</feature>
<evidence type="ECO:0000313" key="2">
    <source>
        <dbReference type="EMBL" id="VAH64511.1"/>
    </source>
</evidence>
<dbReference type="PANTHER" id="PTHR33994">
    <property type="entry name" value="OS04G0515000 PROTEIN"/>
    <property type="match status" value="1"/>
</dbReference>
<organism evidence="2 3">
    <name type="scientific">Triticum turgidum subsp. durum</name>
    <name type="common">Durum wheat</name>
    <name type="synonym">Triticum durum</name>
    <dbReference type="NCBI Taxonomy" id="4567"/>
    <lineage>
        <taxon>Eukaryota</taxon>
        <taxon>Viridiplantae</taxon>
        <taxon>Streptophyta</taxon>
        <taxon>Embryophyta</taxon>
        <taxon>Tracheophyta</taxon>
        <taxon>Spermatophyta</taxon>
        <taxon>Magnoliopsida</taxon>
        <taxon>Liliopsida</taxon>
        <taxon>Poales</taxon>
        <taxon>Poaceae</taxon>
        <taxon>BOP clade</taxon>
        <taxon>Pooideae</taxon>
        <taxon>Triticodae</taxon>
        <taxon>Triticeae</taxon>
        <taxon>Triticinae</taxon>
        <taxon>Triticum</taxon>
    </lineage>
</organism>
<evidence type="ECO:0008006" key="4">
    <source>
        <dbReference type="Google" id="ProtNLM"/>
    </source>
</evidence>
<dbReference type="EMBL" id="LT934115">
    <property type="protein sequence ID" value="VAH64511.1"/>
    <property type="molecule type" value="Genomic_DNA"/>
</dbReference>
<gene>
    <name evidence="2" type="ORF">TRITD_3Av1G196580</name>
</gene>